<dbReference type="Gene3D" id="1.10.260.40">
    <property type="entry name" value="lambda repressor-like DNA-binding domains"/>
    <property type="match status" value="1"/>
</dbReference>
<keyword evidence="3" id="KW-1185">Reference proteome</keyword>
<dbReference type="EMBL" id="JBHSMH010000011">
    <property type="protein sequence ID" value="MFC5468447.1"/>
    <property type="molecule type" value="Genomic_DNA"/>
</dbReference>
<gene>
    <name evidence="2" type="ORF">ACFPPD_06920</name>
</gene>
<dbReference type="Proteomes" id="UP001596105">
    <property type="component" value="Unassembled WGS sequence"/>
</dbReference>
<dbReference type="InterPro" id="IPR001387">
    <property type="entry name" value="Cro/C1-type_HTH"/>
</dbReference>
<dbReference type="InterPro" id="IPR010982">
    <property type="entry name" value="Lambda_DNA-bd_dom_sf"/>
</dbReference>
<protein>
    <submittedName>
        <fullName evidence="2">Multiprotein-bridging factor 1 family protein</fullName>
    </submittedName>
</protein>
<sequence length="77" mass="8862">MQALGRVRHKLIEARESKGTQRKVAADLEITETHLRELEKGRSIPGTKLLKRMEYYFGIPDDDLFPDLLDPAFFSSD</sequence>
<accession>A0ABW0LU03</accession>
<evidence type="ECO:0000259" key="1">
    <source>
        <dbReference type="PROSITE" id="PS50943"/>
    </source>
</evidence>
<comment type="caution">
    <text evidence="2">The sequence shown here is derived from an EMBL/GenBank/DDBJ whole genome shotgun (WGS) entry which is preliminary data.</text>
</comment>
<name>A0ABW0LU03_9BACL</name>
<dbReference type="Pfam" id="PF01381">
    <property type="entry name" value="HTH_3"/>
    <property type="match status" value="1"/>
</dbReference>
<feature type="domain" description="HTH cro/C1-type" evidence="1">
    <location>
        <begin position="11"/>
        <end position="64"/>
    </location>
</feature>
<dbReference type="PROSITE" id="PS50943">
    <property type="entry name" value="HTH_CROC1"/>
    <property type="match status" value="1"/>
</dbReference>
<evidence type="ECO:0000313" key="2">
    <source>
        <dbReference type="EMBL" id="MFC5468447.1"/>
    </source>
</evidence>
<dbReference type="CDD" id="cd00093">
    <property type="entry name" value="HTH_XRE"/>
    <property type="match status" value="1"/>
</dbReference>
<dbReference type="SMART" id="SM00530">
    <property type="entry name" value="HTH_XRE"/>
    <property type="match status" value="1"/>
</dbReference>
<dbReference type="RefSeq" id="WP_209748544.1">
    <property type="nucleotide sequence ID" value="NZ_JBHSMH010000011.1"/>
</dbReference>
<evidence type="ECO:0000313" key="3">
    <source>
        <dbReference type="Proteomes" id="UP001596105"/>
    </source>
</evidence>
<dbReference type="SUPFAM" id="SSF47413">
    <property type="entry name" value="lambda repressor-like DNA-binding domains"/>
    <property type="match status" value="1"/>
</dbReference>
<organism evidence="2 3">
    <name type="scientific">Cohnella suwonensis</name>
    <dbReference type="NCBI Taxonomy" id="696072"/>
    <lineage>
        <taxon>Bacteria</taxon>
        <taxon>Bacillati</taxon>
        <taxon>Bacillota</taxon>
        <taxon>Bacilli</taxon>
        <taxon>Bacillales</taxon>
        <taxon>Paenibacillaceae</taxon>
        <taxon>Cohnella</taxon>
    </lineage>
</organism>
<proteinExistence type="predicted"/>
<reference evidence="3" key="1">
    <citation type="journal article" date="2019" name="Int. J. Syst. Evol. Microbiol.">
        <title>The Global Catalogue of Microorganisms (GCM) 10K type strain sequencing project: providing services to taxonomists for standard genome sequencing and annotation.</title>
        <authorList>
            <consortium name="The Broad Institute Genomics Platform"/>
            <consortium name="The Broad Institute Genome Sequencing Center for Infectious Disease"/>
            <person name="Wu L."/>
            <person name="Ma J."/>
        </authorList>
    </citation>
    <scope>NUCLEOTIDE SEQUENCE [LARGE SCALE GENOMIC DNA]</scope>
    <source>
        <strain evidence="3">CCUG 57113</strain>
    </source>
</reference>